<evidence type="ECO:0000259" key="6">
    <source>
        <dbReference type="PROSITE" id="PS51918"/>
    </source>
</evidence>
<dbReference type="EMBL" id="JARYGX010000003">
    <property type="protein sequence ID" value="MDH7451682.1"/>
    <property type="molecule type" value="Genomic_DNA"/>
</dbReference>
<dbReference type="InterPro" id="IPR013785">
    <property type="entry name" value="Aldolase_TIM"/>
</dbReference>
<evidence type="ECO:0000313" key="7">
    <source>
        <dbReference type="EMBL" id="MDH7451682.1"/>
    </source>
</evidence>
<sequence>MGIPDMLPASDGALGPVGNATLQIHPSLKCNLSCAHCYSSSGPSAALSLDPALVCQAIEDASALGYTVVSVSGGEPLMYPGLEAVLRHAKSLGMRTTVTTNGFFTDHARFARLAGLVDVLAISLDGPPEVHNRVRGHPLAFERLHRGLDAVRAAGLAFGFIHTLTRTDWTHLPWVADYAAAQGASLLQVHPLEMSGRARSELADAGADENILARVYLMGIAIASKHGCRMQLQMDIVYREHVREHPGLFYACGNAAASAPEALGLLVLEADGSVVPLSHGFDQRYRIGNLHEQPLREAWPSFRDRRLPGLRRLCREVWDELGGDDGPLLSNWHEVVGARSHAHRIPAALTA</sequence>
<proteinExistence type="predicted"/>
<organism evidence="7 8">
    <name type="scientific">Luteimonas composti</name>
    <dbReference type="NCBI Taxonomy" id="398257"/>
    <lineage>
        <taxon>Bacteria</taxon>
        <taxon>Pseudomonadati</taxon>
        <taxon>Pseudomonadota</taxon>
        <taxon>Gammaproteobacteria</taxon>
        <taxon>Lysobacterales</taxon>
        <taxon>Lysobacteraceae</taxon>
        <taxon>Luteimonas</taxon>
    </lineage>
</organism>
<evidence type="ECO:0000313" key="8">
    <source>
        <dbReference type="Proteomes" id="UP001160550"/>
    </source>
</evidence>
<dbReference type="Gene3D" id="3.20.20.70">
    <property type="entry name" value="Aldolase class I"/>
    <property type="match status" value="1"/>
</dbReference>
<gene>
    <name evidence="7" type="ORF">QF205_01125</name>
</gene>
<evidence type="ECO:0000256" key="2">
    <source>
        <dbReference type="ARBA" id="ARBA00022691"/>
    </source>
</evidence>
<name>A0ABT6MM68_9GAMM</name>
<dbReference type="Pfam" id="PF04055">
    <property type="entry name" value="Radical_SAM"/>
    <property type="match status" value="1"/>
</dbReference>
<keyword evidence="3" id="KW-0479">Metal-binding</keyword>
<dbReference type="SFLD" id="SFLDS00029">
    <property type="entry name" value="Radical_SAM"/>
    <property type="match status" value="1"/>
</dbReference>
<dbReference type="SUPFAM" id="SSF102114">
    <property type="entry name" value="Radical SAM enzymes"/>
    <property type="match status" value="1"/>
</dbReference>
<dbReference type="RefSeq" id="WP_280940884.1">
    <property type="nucleotide sequence ID" value="NZ_JARYGX010000003.1"/>
</dbReference>
<dbReference type="SFLD" id="SFLDG01067">
    <property type="entry name" value="SPASM/twitch_domain_containing"/>
    <property type="match status" value="1"/>
</dbReference>
<dbReference type="CDD" id="cd01335">
    <property type="entry name" value="Radical_SAM"/>
    <property type="match status" value="1"/>
</dbReference>
<accession>A0ABT6MM68</accession>
<evidence type="ECO:0000256" key="5">
    <source>
        <dbReference type="ARBA" id="ARBA00023014"/>
    </source>
</evidence>
<reference evidence="7" key="2">
    <citation type="submission" date="2023-04" db="EMBL/GenBank/DDBJ databases">
        <authorList>
            <person name="Sun J.-Q."/>
        </authorList>
    </citation>
    <scope>NUCLEOTIDE SEQUENCE</scope>
    <source>
        <strain evidence="7">CC-YY355</strain>
    </source>
</reference>
<evidence type="ECO:0000256" key="3">
    <source>
        <dbReference type="ARBA" id="ARBA00022723"/>
    </source>
</evidence>
<dbReference type="PANTHER" id="PTHR11228">
    <property type="entry name" value="RADICAL SAM DOMAIN PROTEIN"/>
    <property type="match status" value="1"/>
</dbReference>
<evidence type="ECO:0000256" key="1">
    <source>
        <dbReference type="ARBA" id="ARBA00001966"/>
    </source>
</evidence>
<comment type="caution">
    <text evidence="7">The sequence shown here is derived from an EMBL/GenBank/DDBJ whole genome shotgun (WGS) entry which is preliminary data.</text>
</comment>
<dbReference type="Proteomes" id="UP001160550">
    <property type="component" value="Unassembled WGS sequence"/>
</dbReference>
<dbReference type="InterPro" id="IPR050377">
    <property type="entry name" value="Radical_SAM_PqqE_MftC-like"/>
</dbReference>
<evidence type="ECO:0000256" key="4">
    <source>
        <dbReference type="ARBA" id="ARBA00023004"/>
    </source>
</evidence>
<dbReference type="PROSITE" id="PS51918">
    <property type="entry name" value="RADICAL_SAM"/>
    <property type="match status" value="1"/>
</dbReference>
<dbReference type="InterPro" id="IPR058240">
    <property type="entry name" value="rSAM_sf"/>
</dbReference>
<protein>
    <submittedName>
        <fullName evidence="7">Radical SAM protein</fullName>
    </submittedName>
</protein>
<dbReference type="InterPro" id="IPR007197">
    <property type="entry name" value="rSAM"/>
</dbReference>
<dbReference type="PANTHER" id="PTHR11228:SF7">
    <property type="entry name" value="PQQA PEPTIDE CYCLASE"/>
    <property type="match status" value="1"/>
</dbReference>
<feature type="domain" description="Radical SAM core" evidence="6">
    <location>
        <begin position="14"/>
        <end position="229"/>
    </location>
</feature>
<keyword evidence="5" id="KW-0411">Iron-sulfur</keyword>
<comment type="cofactor">
    <cofactor evidence="1">
        <name>[4Fe-4S] cluster</name>
        <dbReference type="ChEBI" id="CHEBI:49883"/>
    </cofactor>
</comment>
<reference evidence="7" key="1">
    <citation type="journal article" date="2007" name="Int. J. Syst. Evol. Microbiol.">
        <title>Luteimonas composti sp. nov., a moderately thermophilic bacterium isolated from food waste.</title>
        <authorList>
            <person name="Young C.C."/>
            <person name="Kampfer P."/>
            <person name="Chen W.M."/>
            <person name="Yen W.S."/>
            <person name="Arun A.B."/>
            <person name="Lai W.A."/>
            <person name="Shen F.T."/>
            <person name="Rekha P.D."/>
            <person name="Lin K.Y."/>
            <person name="Chou J.H."/>
        </authorList>
    </citation>
    <scope>NUCLEOTIDE SEQUENCE</scope>
    <source>
        <strain evidence="7">CC-YY355</strain>
    </source>
</reference>
<keyword evidence="2" id="KW-0949">S-adenosyl-L-methionine</keyword>
<keyword evidence="8" id="KW-1185">Reference proteome</keyword>
<keyword evidence="4" id="KW-0408">Iron</keyword>
<dbReference type="CDD" id="cd21109">
    <property type="entry name" value="SPASM"/>
    <property type="match status" value="1"/>
</dbReference>